<reference evidence="1" key="1">
    <citation type="submission" date="2021-08" db="EMBL/GenBank/DDBJ databases">
        <title>The first chromosome-level gecko genome reveals the dynamic sex chromosomes of Neotropical dwarf geckos (Sphaerodactylidae: Sphaerodactylus).</title>
        <authorList>
            <person name="Pinto B.J."/>
            <person name="Keating S.E."/>
            <person name="Gamble T."/>
        </authorList>
    </citation>
    <scope>NUCLEOTIDE SEQUENCE</scope>
    <source>
        <strain evidence="1">TG3544</strain>
    </source>
</reference>
<sequence length="121" mass="14083">MAAMLGGHLLPFLKVPKAFTGSKRLLTSGIWSYSCDHFNDTHTHTHTHTNCVMGSHHTELVPMLLGMPYEGYHSERRKFIYICFVCFHSHALVLRYSRNEDTTYNVTTFLMNVNFHEWNFS</sequence>
<protein>
    <submittedName>
        <fullName evidence="1">Uncharacterized protein</fullName>
    </submittedName>
</protein>
<evidence type="ECO:0000313" key="2">
    <source>
        <dbReference type="Proteomes" id="UP000827872"/>
    </source>
</evidence>
<name>A0ACB8FTS8_9SAUR</name>
<dbReference type="EMBL" id="CM037624">
    <property type="protein sequence ID" value="KAH8010498.1"/>
    <property type="molecule type" value="Genomic_DNA"/>
</dbReference>
<accession>A0ACB8FTS8</accession>
<organism evidence="1 2">
    <name type="scientific">Sphaerodactylus townsendi</name>
    <dbReference type="NCBI Taxonomy" id="933632"/>
    <lineage>
        <taxon>Eukaryota</taxon>
        <taxon>Metazoa</taxon>
        <taxon>Chordata</taxon>
        <taxon>Craniata</taxon>
        <taxon>Vertebrata</taxon>
        <taxon>Euteleostomi</taxon>
        <taxon>Lepidosauria</taxon>
        <taxon>Squamata</taxon>
        <taxon>Bifurcata</taxon>
        <taxon>Gekkota</taxon>
        <taxon>Sphaerodactylidae</taxon>
        <taxon>Sphaerodactylus</taxon>
    </lineage>
</organism>
<gene>
    <name evidence="1" type="ORF">K3G42_005792</name>
</gene>
<comment type="caution">
    <text evidence="1">The sequence shown here is derived from an EMBL/GenBank/DDBJ whole genome shotgun (WGS) entry which is preliminary data.</text>
</comment>
<keyword evidence="2" id="KW-1185">Reference proteome</keyword>
<proteinExistence type="predicted"/>
<evidence type="ECO:0000313" key="1">
    <source>
        <dbReference type="EMBL" id="KAH8010498.1"/>
    </source>
</evidence>
<dbReference type="Proteomes" id="UP000827872">
    <property type="component" value="Linkage Group LG11"/>
</dbReference>